<proteinExistence type="inferred from homology"/>
<evidence type="ECO:0000256" key="2">
    <source>
        <dbReference type="ARBA" id="ARBA00022563"/>
    </source>
</evidence>
<comment type="subunit">
    <text evidence="10">The complex is composed of 8 subunits; MtrA, MtrB, MtrC, MtrD, MtrE, MtrF, MtrG and MtrH.</text>
</comment>
<evidence type="ECO:0000256" key="4">
    <source>
        <dbReference type="ARBA" id="ARBA00022679"/>
    </source>
</evidence>
<keyword evidence="5 10" id="KW-0812">Transmembrane</keyword>
<comment type="function">
    <text evidence="10">Part of a complex that catalyzes the formation of methyl-coenzyme M and tetrahydromethanopterin from coenzyme M and methyl-tetrahydromethanopterin. This is an energy-conserving, sodium-ion translocating step.</text>
</comment>
<dbReference type="AlphaFoldDB" id="A0A8T3VVJ0"/>
<evidence type="ECO:0000256" key="10">
    <source>
        <dbReference type="HAMAP-Rule" id="MF_01099"/>
    </source>
</evidence>
<evidence type="ECO:0000259" key="11">
    <source>
        <dbReference type="Pfam" id="PF09472"/>
    </source>
</evidence>
<dbReference type="Pfam" id="PF09472">
    <property type="entry name" value="MtrF"/>
    <property type="match status" value="1"/>
</dbReference>
<evidence type="ECO:0000313" key="13">
    <source>
        <dbReference type="Proteomes" id="UP000732619"/>
    </source>
</evidence>
<keyword evidence="1 10" id="KW-1003">Cell membrane</keyword>
<keyword evidence="7 10" id="KW-1133">Transmembrane helix</keyword>
<protein>
    <recommendedName>
        <fullName evidence="10">Tetrahydromethanopterin S-methyltransferase subunit F</fullName>
        <ecNumber evidence="10">7.2.1.4</ecNumber>
    </recommendedName>
    <alternativeName>
        <fullName evidence="10">N5-methyltetrahydromethanopterin--coenzyme M methyltransferase subunit F</fullName>
    </alternativeName>
</protein>
<evidence type="ECO:0000256" key="1">
    <source>
        <dbReference type="ARBA" id="ARBA00022475"/>
    </source>
</evidence>
<keyword evidence="2 10" id="KW-0554">One-carbon metabolism</keyword>
<name>A0A8T3VVJ0_METOL</name>
<keyword evidence="4 10" id="KW-0808">Transferase</keyword>
<dbReference type="GO" id="GO:0019386">
    <property type="term" value="P:methanogenesis, from carbon dioxide"/>
    <property type="evidence" value="ECO:0007669"/>
    <property type="project" value="UniProtKB-UniRule"/>
</dbReference>
<organism evidence="12 13">
    <name type="scientific">Methanobrevibacter olleyae</name>
    <dbReference type="NCBI Taxonomy" id="294671"/>
    <lineage>
        <taxon>Archaea</taxon>
        <taxon>Methanobacteriati</taxon>
        <taxon>Methanobacteriota</taxon>
        <taxon>Methanomada group</taxon>
        <taxon>Methanobacteria</taxon>
        <taxon>Methanobacteriales</taxon>
        <taxon>Methanobacteriaceae</taxon>
        <taxon>Methanobrevibacter</taxon>
    </lineage>
</organism>
<dbReference type="HAMAP" id="MF_01099">
    <property type="entry name" value="MtrF"/>
    <property type="match status" value="1"/>
</dbReference>
<dbReference type="EC" id="7.2.1.4" evidence="10"/>
<dbReference type="GO" id="GO:0005886">
    <property type="term" value="C:plasma membrane"/>
    <property type="evidence" value="ECO:0007669"/>
    <property type="project" value="UniProtKB-SubCell"/>
</dbReference>
<accession>A0A8T3VVJ0</accession>
<gene>
    <name evidence="10" type="primary">mtrF</name>
    <name evidence="12" type="ORF">E7Z75_02270</name>
</gene>
<dbReference type="EMBL" id="SUTG01000005">
    <property type="protein sequence ID" value="MBE6511965.1"/>
    <property type="molecule type" value="Genomic_DNA"/>
</dbReference>
<dbReference type="GO" id="GO:0032259">
    <property type="term" value="P:methylation"/>
    <property type="evidence" value="ECO:0007669"/>
    <property type="project" value="UniProtKB-KW"/>
</dbReference>
<evidence type="ECO:0000313" key="12">
    <source>
        <dbReference type="EMBL" id="MBE6511965.1"/>
    </source>
</evidence>
<evidence type="ECO:0000256" key="5">
    <source>
        <dbReference type="ARBA" id="ARBA00022692"/>
    </source>
</evidence>
<evidence type="ECO:0000256" key="3">
    <source>
        <dbReference type="ARBA" id="ARBA00022603"/>
    </source>
</evidence>
<dbReference type="NCBIfam" id="NF009776">
    <property type="entry name" value="PRK13275.1"/>
    <property type="match status" value="1"/>
</dbReference>
<feature type="domain" description="Tetrahydromethanopterin S-methyltransferase F subunit" evidence="11">
    <location>
        <begin position="1"/>
        <end position="61"/>
    </location>
</feature>
<dbReference type="GO" id="GO:0030269">
    <property type="term" value="F:tetrahydromethanopterin S-methyltransferase activity"/>
    <property type="evidence" value="ECO:0007669"/>
    <property type="project" value="UniProtKB-UniRule"/>
</dbReference>
<comment type="pathway">
    <text evidence="10">One-carbon metabolism; methanogenesis from CO(2); methyl-coenzyme M from 5,10-methylene-5,6,7,8-tetrahydromethanopterin: step 2/2.</text>
</comment>
<dbReference type="InterPro" id="IPR013347">
    <property type="entry name" value="MeTrfase_F_su"/>
</dbReference>
<comment type="caution">
    <text evidence="12">The sequence shown here is derived from an EMBL/GenBank/DDBJ whole genome shotgun (WGS) entry which is preliminary data.</text>
</comment>
<dbReference type="Proteomes" id="UP000732619">
    <property type="component" value="Unassembled WGS sequence"/>
</dbReference>
<dbReference type="GO" id="GO:0006730">
    <property type="term" value="P:one-carbon metabolic process"/>
    <property type="evidence" value="ECO:0007669"/>
    <property type="project" value="UniProtKB-UniRule"/>
</dbReference>
<evidence type="ECO:0000256" key="8">
    <source>
        <dbReference type="ARBA" id="ARBA00022994"/>
    </source>
</evidence>
<evidence type="ECO:0000256" key="7">
    <source>
        <dbReference type="ARBA" id="ARBA00022989"/>
    </source>
</evidence>
<feature type="transmembrane region" description="Helical" evidence="10">
    <location>
        <begin position="42"/>
        <end position="63"/>
    </location>
</feature>
<evidence type="ECO:0000256" key="6">
    <source>
        <dbReference type="ARBA" id="ARBA00022967"/>
    </source>
</evidence>
<comment type="catalytic activity">
    <reaction evidence="10">
        <text>5-methyl-5,6,7,8-tetrahydromethanopterin + coenzyme M + 2 Na(+)(in) = 5,6,7,8-tetrahydromethanopterin + methyl-coenzyme M + 2 Na(+)(out)</text>
        <dbReference type="Rhea" id="RHEA:53492"/>
        <dbReference type="ChEBI" id="CHEBI:29101"/>
        <dbReference type="ChEBI" id="CHEBI:58103"/>
        <dbReference type="ChEBI" id="CHEBI:58116"/>
        <dbReference type="ChEBI" id="CHEBI:58286"/>
        <dbReference type="ChEBI" id="CHEBI:58319"/>
        <dbReference type="EC" id="7.2.1.4"/>
    </reaction>
</comment>
<keyword evidence="8 10" id="KW-0484">Methanogenesis</keyword>
<keyword evidence="9 10" id="KW-0472">Membrane</keyword>
<comment type="subcellular location">
    <subcellularLocation>
        <location evidence="10">Cell membrane</location>
        <topology evidence="10">Single-pass membrane protein</topology>
    </subcellularLocation>
</comment>
<sequence length="68" mass="7240">MVKFSNKPNTRGIKNASSDVEYRAKLLGREGRLFAGVISTRFSGIAIGIGIALCLAVVIPYLAKLCGL</sequence>
<dbReference type="InterPro" id="IPR011307">
    <property type="entry name" value="MeTrfase_F"/>
</dbReference>
<keyword evidence="6 10" id="KW-1278">Translocase</keyword>
<evidence type="ECO:0000256" key="9">
    <source>
        <dbReference type="ARBA" id="ARBA00023136"/>
    </source>
</evidence>
<dbReference type="NCBIfam" id="TIGR02507">
    <property type="entry name" value="MtrF"/>
    <property type="match status" value="1"/>
</dbReference>
<reference evidence="12" key="1">
    <citation type="submission" date="2019-04" db="EMBL/GenBank/DDBJ databases">
        <title>Evolution of Biomass-Degrading Anaerobic Consortia Revealed by Metagenomics.</title>
        <authorList>
            <person name="Peng X."/>
        </authorList>
    </citation>
    <scope>NUCLEOTIDE SEQUENCE</scope>
    <source>
        <strain evidence="12">SIG14</strain>
    </source>
</reference>
<comment type="similarity">
    <text evidence="10">Belongs to the MtrF family.</text>
</comment>
<keyword evidence="3 10" id="KW-0489">Methyltransferase</keyword>